<sequence>MAIFGNFVGKKDLELTNEEKEMFMNFFKMKLFNYHNCNFEKVLTIQNIKEECYTTFTDFKSYYFIFKPKESLNGRNVKRDRVIDFSGISFIIRKESGFLEIKNKEENINTPEFQYSLNILIQGKQIRYKCRNIESISLKNSFQFGTELSDFDFSSTFYDLYRTLYGLI</sequence>
<evidence type="ECO:0000313" key="1">
    <source>
        <dbReference type="EMBL" id="DAF44069.1"/>
    </source>
</evidence>
<reference evidence="1" key="1">
    <citation type="journal article" date="2021" name="Proc. Natl. Acad. Sci. U.S.A.">
        <title>A Catalog of Tens of Thousands of Viruses from Human Metagenomes Reveals Hidden Associations with Chronic Diseases.</title>
        <authorList>
            <person name="Tisza M.J."/>
            <person name="Buck C.B."/>
        </authorList>
    </citation>
    <scope>NUCLEOTIDE SEQUENCE</scope>
    <source>
        <strain evidence="1">CtNQV2</strain>
    </source>
</reference>
<proteinExistence type="predicted"/>
<name>A0A8S5RZB3_9CAUD</name>
<accession>A0A8S5RZB3</accession>
<organism evidence="1">
    <name type="scientific">Myoviridae sp. ctNQV2</name>
    <dbReference type="NCBI Taxonomy" id="2827683"/>
    <lineage>
        <taxon>Viruses</taxon>
        <taxon>Duplodnaviria</taxon>
        <taxon>Heunggongvirae</taxon>
        <taxon>Uroviricota</taxon>
        <taxon>Caudoviricetes</taxon>
    </lineage>
</organism>
<dbReference type="EMBL" id="BK032510">
    <property type="protein sequence ID" value="DAF44069.1"/>
    <property type="molecule type" value="Genomic_DNA"/>
</dbReference>
<protein>
    <submittedName>
        <fullName evidence="1">Uncharacterized protein</fullName>
    </submittedName>
</protein>